<feature type="transmembrane region" description="Helical" evidence="2">
    <location>
        <begin position="6"/>
        <end position="26"/>
    </location>
</feature>
<feature type="transmembrane region" description="Helical" evidence="2">
    <location>
        <begin position="33"/>
        <end position="66"/>
    </location>
</feature>
<comment type="caution">
    <text evidence="4">The sequence shown here is derived from an EMBL/GenBank/DDBJ whole genome shotgun (WGS) entry which is preliminary data.</text>
</comment>
<dbReference type="Pfam" id="PF12089">
    <property type="entry name" value="DUF3566"/>
    <property type="match status" value="1"/>
</dbReference>
<protein>
    <submittedName>
        <fullName evidence="4">DUF3566 domain-containing protein</fullName>
    </submittedName>
</protein>
<dbReference type="EMBL" id="JAERRH010000002">
    <property type="protein sequence ID" value="MBL1104434.1"/>
    <property type="molecule type" value="Genomic_DNA"/>
</dbReference>
<name>A0ABS1NWF5_9ACTN</name>
<keyword evidence="5" id="KW-1185">Reference proteome</keyword>
<feature type="compositionally biased region" description="Low complexity" evidence="1">
    <location>
        <begin position="132"/>
        <end position="144"/>
    </location>
</feature>
<dbReference type="Proteomes" id="UP000621386">
    <property type="component" value="Unassembled WGS sequence"/>
</dbReference>
<feature type="region of interest" description="Disordered" evidence="1">
    <location>
        <begin position="130"/>
        <end position="169"/>
    </location>
</feature>
<evidence type="ECO:0000313" key="4">
    <source>
        <dbReference type="EMBL" id="MBL1104434.1"/>
    </source>
</evidence>
<proteinExistence type="predicted"/>
<accession>A0ABS1NWF5</accession>
<keyword evidence="2" id="KW-0472">Membrane</keyword>
<evidence type="ECO:0000256" key="1">
    <source>
        <dbReference type="SAM" id="MobiDB-lite"/>
    </source>
</evidence>
<keyword evidence="2" id="KW-1133">Transmembrane helix</keyword>
<keyword evidence="2" id="KW-0812">Transmembrane</keyword>
<feature type="domain" description="DUF3566" evidence="3">
    <location>
        <begin position="37"/>
        <end position="82"/>
    </location>
</feature>
<organism evidence="4 5">
    <name type="scientific">Streptomyces musisoli</name>
    <dbReference type="NCBI Taxonomy" id="2802280"/>
    <lineage>
        <taxon>Bacteria</taxon>
        <taxon>Bacillati</taxon>
        <taxon>Actinomycetota</taxon>
        <taxon>Actinomycetes</taxon>
        <taxon>Kitasatosporales</taxon>
        <taxon>Streptomycetaceae</taxon>
        <taxon>Streptomyces</taxon>
    </lineage>
</organism>
<evidence type="ECO:0000256" key="2">
    <source>
        <dbReference type="SAM" id="Phobius"/>
    </source>
</evidence>
<evidence type="ECO:0000313" key="5">
    <source>
        <dbReference type="Proteomes" id="UP000621386"/>
    </source>
</evidence>
<gene>
    <name evidence="4" type="ORF">JK361_07440</name>
</gene>
<evidence type="ECO:0000259" key="3">
    <source>
        <dbReference type="Pfam" id="PF12089"/>
    </source>
</evidence>
<sequence length="169" mass="17264">MVTSAVLLGGLGLVAVVTACVVWIMVDAMTPEVLPALTTVLLIAVAVVSLEVVLGTCLATLGAFVYNLSALYSGGVEIAVTDGPDGPDGPAPAAPQALPRMARARVRVRRYLRAHTPSWRAGVVRRRFVGSDARTPADGAGPARARPETDGPARPGEGLDTPGGVSDTA</sequence>
<reference evidence="4 5" key="1">
    <citation type="submission" date="2021-01" db="EMBL/GenBank/DDBJ databases">
        <title>WGS of actinomycetes isolated from Thailand.</title>
        <authorList>
            <person name="Thawai C."/>
        </authorList>
    </citation>
    <scope>NUCLEOTIDE SEQUENCE [LARGE SCALE GENOMIC DNA]</scope>
    <source>
        <strain evidence="4 5">CH5-8</strain>
    </source>
</reference>
<dbReference type="InterPro" id="IPR021949">
    <property type="entry name" value="DUF3566_TM"/>
</dbReference>